<evidence type="ECO:0000313" key="1">
    <source>
        <dbReference type="EMBL" id="PIC19531.1"/>
    </source>
</evidence>
<sequence length="72" mass="8358">MNSNTEKPKPKHIVLFHQYFEKMLYPKINIHAGSNVPEALKKAWKAEHAISSKKRCQRFLEISERTGPVPNN</sequence>
<dbReference type="EMBL" id="PDUG01000006">
    <property type="protein sequence ID" value="PIC19531.1"/>
    <property type="molecule type" value="Genomic_DNA"/>
</dbReference>
<organism evidence="1 2">
    <name type="scientific">Caenorhabditis nigoni</name>
    <dbReference type="NCBI Taxonomy" id="1611254"/>
    <lineage>
        <taxon>Eukaryota</taxon>
        <taxon>Metazoa</taxon>
        <taxon>Ecdysozoa</taxon>
        <taxon>Nematoda</taxon>
        <taxon>Chromadorea</taxon>
        <taxon>Rhabditida</taxon>
        <taxon>Rhabditina</taxon>
        <taxon>Rhabditomorpha</taxon>
        <taxon>Rhabditoidea</taxon>
        <taxon>Rhabditidae</taxon>
        <taxon>Peloderinae</taxon>
        <taxon>Caenorhabditis</taxon>
    </lineage>
</organism>
<dbReference type="AlphaFoldDB" id="A0A2G5SXE6"/>
<protein>
    <submittedName>
        <fullName evidence="1">Uncharacterized protein</fullName>
    </submittedName>
</protein>
<evidence type="ECO:0000313" key="2">
    <source>
        <dbReference type="Proteomes" id="UP000230233"/>
    </source>
</evidence>
<accession>A0A2G5SXE6</accession>
<keyword evidence="2" id="KW-1185">Reference proteome</keyword>
<reference evidence="2" key="1">
    <citation type="submission" date="2017-10" db="EMBL/GenBank/DDBJ databases">
        <title>Rapid genome shrinkage in a self-fertile nematode reveals novel sperm competition proteins.</title>
        <authorList>
            <person name="Yin D."/>
            <person name="Schwarz E.M."/>
            <person name="Thomas C.G."/>
            <person name="Felde R.L."/>
            <person name="Korf I.F."/>
            <person name="Cutter A.D."/>
            <person name="Schartner C.M."/>
            <person name="Ralston E.J."/>
            <person name="Meyer B.J."/>
            <person name="Haag E.S."/>
        </authorList>
    </citation>
    <scope>NUCLEOTIDE SEQUENCE [LARGE SCALE GENOMIC DNA]</scope>
    <source>
        <strain evidence="2">JU1422</strain>
    </source>
</reference>
<proteinExistence type="predicted"/>
<name>A0A2G5SXE6_9PELO</name>
<dbReference type="Proteomes" id="UP000230233">
    <property type="component" value="Chromosome X"/>
</dbReference>
<gene>
    <name evidence="1" type="primary">Cnig_chr_X.g25050</name>
    <name evidence="1" type="ORF">B9Z55_025050</name>
</gene>
<comment type="caution">
    <text evidence="1">The sequence shown here is derived from an EMBL/GenBank/DDBJ whole genome shotgun (WGS) entry which is preliminary data.</text>
</comment>